<dbReference type="EMBL" id="CP039730">
    <property type="protein sequence ID" value="QHT44794.1"/>
    <property type="molecule type" value="Genomic_DNA"/>
</dbReference>
<proteinExistence type="predicted"/>
<dbReference type="AlphaFoldDB" id="A0A132Z7V0"/>
<dbReference type="GeneID" id="66455748"/>
<dbReference type="RefSeq" id="WP_042957131.1">
    <property type="nucleotide sequence ID" value="NZ_AP022343.1"/>
</dbReference>
<organism evidence="1">
    <name type="scientific">Enterococcus faecium</name>
    <name type="common">Streptococcus faecium</name>
    <dbReference type="NCBI Taxonomy" id="1352"/>
    <lineage>
        <taxon>Bacteria</taxon>
        <taxon>Bacillati</taxon>
        <taxon>Bacillota</taxon>
        <taxon>Bacilli</taxon>
        <taxon>Lactobacillales</taxon>
        <taxon>Enterococcaceae</taxon>
        <taxon>Enterococcus</taxon>
    </lineage>
</organism>
<keyword evidence="1" id="KW-0614">Plasmid</keyword>
<name>A0A132Z7V0_ENTFC</name>
<sequence length="142" mass="16698">MIIQKFDWKMKLGISLVILGFIIFLGIKAQKNQSTFETMSSQIIEECSKIYYCENKTEESNGFYYIDQPHDVVIKMESHEVNEWIQRSTNVSKKLERYSQTFLSKVIFSNCKNEETSQRVASSLENLKFSVSKKEKFVDLRK</sequence>
<geneLocation type="plasmid" evidence="1">
    <name>pZY2</name>
</geneLocation>
<accession>A0A132Z7V0</accession>
<reference evidence="1" key="1">
    <citation type="journal article" date="2020" name="J. Antimicrob. Chemother.">
        <title>Tandem amplification of the vanM gene cluster drives vancomycin resistance in vancomycin-variable enterococci.</title>
        <authorList>
            <person name="Sun L."/>
            <person name="Chen Y."/>
            <person name="Hua X."/>
            <person name="Chen Y."/>
            <person name="Hong J."/>
            <person name="Wu X."/>
            <person name="Jiang Y."/>
            <person name="van Schaik W."/>
            <person name="Qu T."/>
            <person name="Yu Y."/>
        </authorList>
    </citation>
    <scope>NUCLEOTIDE SEQUENCE [LARGE SCALE GENOMIC DNA]</scope>
    <source>
        <strain evidence="1">ZY2</strain>
        <plasmid evidence="1">pZY2</plasmid>
    </source>
</reference>
<evidence type="ECO:0000313" key="1">
    <source>
        <dbReference type="EMBL" id="QHT44794.1"/>
    </source>
</evidence>
<protein>
    <submittedName>
        <fullName evidence="1">Uncharacterized protein</fullName>
    </submittedName>
</protein>
<gene>
    <name evidence="1" type="ORF">FCF09_13995</name>
</gene>